<evidence type="ECO:0000313" key="4">
    <source>
        <dbReference type="Proteomes" id="UP000242815"/>
    </source>
</evidence>
<evidence type="ECO:0000256" key="1">
    <source>
        <dbReference type="SAM" id="MobiDB-lite"/>
    </source>
</evidence>
<name>A0A1I6BPI3_9GAMM</name>
<accession>A0A1I6BPI3</accession>
<dbReference type="InterPro" id="IPR007844">
    <property type="entry name" value="AsmA"/>
</dbReference>
<dbReference type="EMBL" id="FOYD01000005">
    <property type="protein sequence ID" value="SFQ82836.1"/>
    <property type="molecule type" value="Genomic_DNA"/>
</dbReference>
<gene>
    <name evidence="3" type="ORF">SAMN05216578_105118</name>
</gene>
<feature type="domain" description="AsmA" evidence="2">
    <location>
        <begin position="1"/>
        <end position="610"/>
    </location>
</feature>
<dbReference type="PANTHER" id="PTHR30441:SF4">
    <property type="entry name" value="PROTEIN ASMA"/>
    <property type="match status" value="1"/>
</dbReference>
<dbReference type="STRING" id="1002526.SAMN05216578_105118"/>
<reference evidence="3 4" key="1">
    <citation type="submission" date="2016-10" db="EMBL/GenBank/DDBJ databases">
        <authorList>
            <person name="de Groot N.N."/>
        </authorList>
    </citation>
    <scope>NUCLEOTIDE SEQUENCE [LARGE SCALE GENOMIC DNA]</scope>
    <source>
        <strain evidence="3 4">JCM 18415</strain>
    </source>
</reference>
<dbReference type="GO" id="GO:0090313">
    <property type="term" value="P:regulation of protein targeting to membrane"/>
    <property type="evidence" value="ECO:0007669"/>
    <property type="project" value="TreeGrafter"/>
</dbReference>
<dbReference type="RefSeq" id="WP_177197830.1">
    <property type="nucleotide sequence ID" value="NZ_FOYD01000005.1"/>
</dbReference>
<dbReference type="AlphaFoldDB" id="A0A1I6BPI3"/>
<proteinExistence type="predicted"/>
<dbReference type="PANTHER" id="PTHR30441">
    <property type="entry name" value="DUF748 DOMAIN-CONTAINING PROTEIN"/>
    <property type="match status" value="1"/>
</dbReference>
<protein>
    <submittedName>
        <fullName evidence="3">AsmA protein</fullName>
    </submittedName>
</protein>
<feature type="compositionally biased region" description="Low complexity" evidence="1">
    <location>
        <begin position="403"/>
        <end position="419"/>
    </location>
</feature>
<dbReference type="InterPro" id="IPR052894">
    <property type="entry name" value="AsmA-related"/>
</dbReference>
<sequence>MKKLAGIIGLALLALVILAVGVLFFLTRLFDPNDYKEQIQQAAREQANIELSLGGDIGWSLFPWLGIELKQVGIAPVGQPEQPLADVGSVGLGVEVLPLLRRELRMSDVILDSVRLNLLVDEKGEANWSTVGPQAQAEGEGAEAVEQGRASAEAEAERHGQLQVSVQSVRITNARIEYTDRQANQHLLLEEVNLRTGALIDKQPFDVEFLGLLLTDQPATRARIDLKTVASFSLADQLYQLDGFDLKVDASGDLFNGRATGMRLQGDALVDLAEQTAQLRQLRMALADLRATGELSVTGLDSEPALVGSIDIAQFDARTLLHDLGQELPDMTHAAALSRIALSADLEGSANSLMLNDLRLQLDGTELRGRLGLEDLSKQALRFELSGDSLNIDHYLPPTEQTADSASSAPAQGGSSSTAKPEPWSNEPLLPLETLAGLNVHGSLDLQQVQLTGQSISPFTLTLEAADGNIRLRRFEGGVFGGQFSATGTLGAGQLPAPLTLKGKLSGMDSQALQRAYEMPEQVRGRLNLEMDLRTRGNSMRSWIDELNGNLSFDVSDGALLGVNLEQRLCQAIALANREALTSDFGAENTPFNKLTGSFRIVNGTVQSRDLVASLPGITAKGNGDIHLPEQRLDYGVALVLEGDQREMPDPACRINQRYVGVEWPLRCEGYLHNAAKSCGVDTQGVTRIAGQLLRNEAERKIGDKVEEKLEEKLGEQAPAVRDAIRGLFNR</sequence>
<dbReference type="Pfam" id="PF05170">
    <property type="entry name" value="AsmA"/>
    <property type="match status" value="1"/>
</dbReference>
<feature type="region of interest" description="Disordered" evidence="1">
    <location>
        <begin position="393"/>
        <end position="428"/>
    </location>
</feature>
<dbReference type="Proteomes" id="UP000242815">
    <property type="component" value="Unassembled WGS sequence"/>
</dbReference>
<evidence type="ECO:0000313" key="3">
    <source>
        <dbReference type="EMBL" id="SFQ82836.1"/>
    </source>
</evidence>
<evidence type="ECO:0000259" key="2">
    <source>
        <dbReference type="Pfam" id="PF05170"/>
    </source>
</evidence>
<dbReference type="GO" id="GO:0005886">
    <property type="term" value="C:plasma membrane"/>
    <property type="evidence" value="ECO:0007669"/>
    <property type="project" value="TreeGrafter"/>
</dbReference>
<organism evidence="3 4">
    <name type="scientific">Halopseudomonas formosensis</name>
    <dbReference type="NCBI Taxonomy" id="1002526"/>
    <lineage>
        <taxon>Bacteria</taxon>
        <taxon>Pseudomonadati</taxon>
        <taxon>Pseudomonadota</taxon>
        <taxon>Gammaproteobacteria</taxon>
        <taxon>Pseudomonadales</taxon>
        <taxon>Pseudomonadaceae</taxon>
        <taxon>Halopseudomonas</taxon>
    </lineage>
</organism>